<accession>A0A843WXP5</accession>
<dbReference type="Proteomes" id="UP000652761">
    <property type="component" value="Unassembled WGS sequence"/>
</dbReference>
<keyword evidence="1" id="KW-0812">Transmembrane</keyword>
<keyword evidence="1" id="KW-0472">Membrane</keyword>
<evidence type="ECO:0000313" key="3">
    <source>
        <dbReference type="Proteomes" id="UP000652761"/>
    </source>
</evidence>
<dbReference type="AlphaFoldDB" id="A0A843WXP5"/>
<proteinExistence type="predicted"/>
<keyword evidence="3" id="KW-1185">Reference proteome</keyword>
<protein>
    <submittedName>
        <fullName evidence="2">Uncharacterized protein</fullName>
    </submittedName>
</protein>
<comment type="caution">
    <text evidence="2">The sequence shown here is derived from an EMBL/GenBank/DDBJ whole genome shotgun (WGS) entry which is preliminary data.</text>
</comment>
<name>A0A843WXP5_COLES</name>
<feature type="non-terminal residue" evidence="2">
    <location>
        <position position="1"/>
    </location>
</feature>
<reference evidence="2" key="1">
    <citation type="submission" date="2017-07" db="EMBL/GenBank/DDBJ databases">
        <title>Taro Niue Genome Assembly and Annotation.</title>
        <authorList>
            <person name="Atibalentja N."/>
            <person name="Keating K."/>
            <person name="Fields C.J."/>
        </authorList>
    </citation>
    <scope>NUCLEOTIDE SEQUENCE</scope>
    <source>
        <strain evidence="2">Niue_2</strain>
        <tissue evidence="2">Leaf</tissue>
    </source>
</reference>
<evidence type="ECO:0000313" key="2">
    <source>
        <dbReference type="EMBL" id="MQM12796.1"/>
    </source>
</evidence>
<organism evidence="2 3">
    <name type="scientific">Colocasia esculenta</name>
    <name type="common">Wild taro</name>
    <name type="synonym">Arum esculentum</name>
    <dbReference type="NCBI Taxonomy" id="4460"/>
    <lineage>
        <taxon>Eukaryota</taxon>
        <taxon>Viridiplantae</taxon>
        <taxon>Streptophyta</taxon>
        <taxon>Embryophyta</taxon>
        <taxon>Tracheophyta</taxon>
        <taxon>Spermatophyta</taxon>
        <taxon>Magnoliopsida</taxon>
        <taxon>Liliopsida</taxon>
        <taxon>Araceae</taxon>
        <taxon>Aroideae</taxon>
        <taxon>Colocasieae</taxon>
        <taxon>Colocasia</taxon>
    </lineage>
</organism>
<feature type="transmembrane region" description="Helical" evidence="1">
    <location>
        <begin position="60"/>
        <end position="84"/>
    </location>
</feature>
<keyword evidence="1" id="KW-1133">Transmembrane helix</keyword>
<gene>
    <name evidence="2" type="ORF">Taro_045714</name>
</gene>
<feature type="transmembrane region" description="Helical" evidence="1">
    <location>
        <begin position="15"/>
        <end position="40"/>
    </location>
</feature>
<dbReference type="EMBL" id="NMUH01005454">
    <property type="protein sequence ID" value="MQM12796.1"/>
    <property type="molecule type" value="Genomic_DNA"/>
</dbReference>
<sequence>VGYWRHEPVVRSRMVALFLSDSCFASGRGLCAVTLGLWFYPLSCDKVSPMVKCLVVTLVWLWFPWWYLVVVGTYTLCGYLFLVVHGLPAF</sequence>
<evidence type="ECO:0000256" key="1">
    <source>
        <dbReference type="SAM" id="Phobius"/>
    </source>
</evidence>